<dbReference type="InterPro" id="IPR003812">
    <property type="entry name" value="Fido"/>
</dbReference>
<protein>
    <submittedName>
        <fullName evidence="3">Mobile mystery protein B</fullName>
    </submittedName>
</protein>
<dbReference type="PANTHER" id="PTHR13504:SF39">
    <property type="entry name" value="CELL FILAMENTATION PROTEIN"/>
    <property type="match status" value="1"/>
</dbReference>
<organism evidence="3 4">
    <name type="scientific">endosymbiont of Ridgeia piscesae</name>
    <dbReference type="NCBI Taxonomy" id="54398"/>
    <lineage>
        <taxon>Bacteria</taxon>
        <taxon>Pseudomonadati</taxon>
        <taxon>Pseudomonadota</taxon>
        <taxon>Gammaproteobacteria</taxon>
        <taxon>sulfur-oxidizing symbionts</taxon>
    </lineage>
</organism>
<dbReference type="InterPro" id="IPR036597">
    <property type="entry name" value="Fido-like_dom_sf"/>
</dbReference>
<dbReference type="PROSITE" id="PS51459">
    <property type="entry name" value="FIDO"/>
    <property type="match status" value="1"/>
</dbReference>
<sequence length="195" mass="22644">MTDPLYEQDDAATPLSEEEREGLIPSYITLRGELNEAEQANILEAEEWASKRKRDVLDERFLNGLHKHMYGRVWRWAGQYRRTGKNIGVDAYRIPMELRQLLDDCRFWIENGSYEPDEIATRFHHKLVWIHAYPNGNGRHARLATDLLLAALGRPRFTWGRVNLVDASETRKAYVTALRAADNHDIGPLLEFVRS</sequence>
<feature type="domain" description="Fido" evidence="2">
    <location>
        <begin position="57"/>
        <end position="195"/>
    </location>
</feature>
<reference evidence="3 4" key="1">
    <citation type="submission" date="2015-11" db="EMBL/GenBank/DDBJ databases">
        <title>The genome of Candidatus Endoriftia persephone in Ridgeia piscesae and population structure of the North Eastern Pacific vestimentiferan symbionts.</title>
        <authorList>
            <person name="Perez M."/>
            <person name="Juniper K.S."/>
        </authorList>
    </citation>
    <scope>NUCLEOTIDE SEQUENCE [LARGE SCALE GENOMIC DNA]</scope>
    <source>
        <strain evidence="3">Ind11</strain>
    </source>
</reference>
<dbReference type="RefSeq" id="WP_060528691.1">
    <property type="nucleotide sequence ID" value="NZ_KQ557166.1"/>
</dbReference>
<evidence type="ECO:0000256" key="1">
    <source>
        <dbReference type="PIRSR" id="PIRSR640198-1"/>
    </source>
</evidence>
<dbReference type="Gene3D" id="1.10.3290.10">
    <property type="entry name" value="Fido-like domain"/>
    <property type="match status" value="1"/>
</dbReference>
<dbReference type="SUPFAM" id="SSF140931">
    <property type="entry name" value="Fic-like"/>
    <property type="match status" value="1"/>
</dbReference>
<accession>A0A0T5Z156</accession>
<dbReference type="InterPro" id="IPR013436">
    <property type="entry name" value="Mobile_mystery_prot_B"/>
</dbReference>
<comment type="caution">
    <text evidence="3">The sequence shown here is derived from an EMBL/GenBank/DDBJ whole genome shotgun (WGS) entry which is preliminary data.</text>
</comment>
<dbReference type="OrthoDB" id="9807853at2"/>
<gene>
    <name evidence="3" type="ORF">Ga0074115_1578</name>
</gene>
<feature type="active site" evidence="1">
    <location>
        <position position="131"/>
    </location>
</feature>
<name>A0A0T5Z156_9GAMM</name>
<dbReference type="EMBL" id="LDXT01000040">
    <property type="protein sequence ID" value="KRT56578.1"/>
    <property type="molecule type" value="Genomic_DNA"/>
</dbReference>
<dbReference type="Proteomes" id="UP000051634">
    <property type="component" value="Unassembled WGS sequence"/>
</dbReference>
<keyword evidence="4" id="KW-1185">Reference proteome</keyword>
<dbReference type="AlphaFoldDB" id="A0A0T5Z156"/>
<evidence type="ECO:0000313" key="4">
    <source>
        <dbReference type="Proteomes" id="UP000051634"/>
    </source>
</evidence>
<dbReference type="PATRIC" id="fig|54398.3.peg.3156"/>
<evidence type="ECO:0000259" key="2">
    <source>
        <dbReference type="PROSITE" id="PS51459"/>
    </source>
</evidence>
<dbReference type="PANTHER" id="PTHR13504">
    <property type="entry name" value="FIDO DOMAIN-CONTAINING PROTEIN DDB_G0283145"/>
    <property type="match status" value="1"/>
</dbReference>
<dbReference type="InterPro" id="IPR040198">
    <property type="entry name" value="Fido_containing"/>
</dbReference>
<proteinExistence type="predicted"/>
<dbReference type="NCBIfam" id="TIGR02613">
    <property type="entry name" value="mob_myst_B"/>
    <property type="match status" value="1"/>
</dbReference>
<dbReference type="Pfam" id="PF02661">
    <property type="entry name" value="Fic"/>
    <property type="match status" value="1"/>
</dbReference>
<evidence type="ECO:0000313" key="3">
    <source>
        <dbReference type="EMBL" id="KRT56578.1"/>
    </source>
</evidence>